<reference evidence="2 3" key="1">
    <citation type="submission" date="2019-08" db="EMBL/GenBank/DDBJ databases">
        <title>Seonamhaeicola sediminis sp. nov., isolated from marine sediment.</title>
        <authorList>
            <person name="Cao W.R."/>
        </authorList>
    </citation>
    <scope>NUCLEOTIDE SEQUENCE [LARGE SCALE GENOMIC DNA]</scope>
    <source>
        <strain evidence="2 3">1505</strain>
    </source>
</reference>
<protein>
    <submittedName>
        <fullName evidence="2">Uncharacterized protein</fullName>
    </submittedName>
</protein>
<dbReference type="AlphaFoldDB" id="A0A5C7GLP6"/>
<proteinExistence type="predicted"/>
<name>A0A5C7GLP6_9FLAO</name>
<dbReference type="RefSeq" id="WP_147766986.1">
    <property type="nucleotide sequence ID" value="NZ_VRKQ01000008.1"/>
</dbReference>
<dbReference type="InterPro" id="IPR013780">
    <property type="entry name" value="Glyco_hydro_b"/>
</dbReference>
<keyword evidence="1" id="KW-0732">Signal</keyword>
<keyword evidence="3" id="KW-1185">Reference proteome</keyword>
<dbReference type="OrthoDB" id="5166947at2"/>
<dbReference type="PANTHER" id="PTHR36183:SF2">
    <property type="entry name" value="BETA-GLUCURONIDASE C-TERMINAL DOMAIN-CONTAINING PROTEIN"/>
    <property type="match status" value="1"/>
</dbReference>
<evidence type="ECO:0000313" key="3">
    <source>
        <dbReference type="Proteomes" id="UP000321080"/>
    </source>
</evidence>
<dbReference type="EMBL" id="VRKQ01000008">
    <property type="protein sequence ID" value="TXG39416.1"/>
    <property type="molecule type" value="Genomic_DNA"/>
</dbReference>
<dbReference type="InterPro" id="IPR052974">
    <property type="entry name" value="GH79_Enzymes"/>
</dbReference>
<dbReference type="Proteomes" id="UP000321080">
    <property type="component" value="Unassembled WGS sequence"/>
</dbReference>
<comment type="caution">
    <text evidence="2">The sequence shown here is derived from an EMBL/GenBank/DDBJ whole genome shotgun (WGS) entry which is preliminary data.</text>
</comment>
<accession>A0A5C7GLP6</accession>
<organism evidence="2 3">
    <name type="scientific">Seonamhaeicola maritimus</name>
    <dbReference type="NCBI Taxonomy" id="2591822"/>
    <lineage>
        <taxon>Bacteria</taxon>
        <taxon>Pseudomonadati</taxon>
        <taxon>Bacteroidota</taxon>
        <taxon>Flavobacteriia</taxon>
        <taxon>Flavobacteriales</taxon>
        <taxon>Flavobacteriaceae</taxon>
    </lineage>
</organism>
<feature type="chain" id="PRO_5023063676" evidence="1">
    <location>
        <begin position="30"/>
        <end position="482"/>
    </location>
</feature>
<dbReference type="Gene3D" id="3.20.20.80">
    <property type="entry name" value="Glycosidases"/>
    <property type="match status" value="1"/>
</dbReference>
<feature type="signal peptide" evidence="1">
    <location>
        <begin position="1"/>
        <end position="29"/>
    </location>
</feature>
<dbReference type="SUPFAM" id="SSF51445">
    <property type="entry name" value="(Trans)glycosidases"/>
    <property type="match status" value="1"/>
</dbReference>
<dbReference type="PANTHER" id="PTHR36183">
    <property type="entry name" value="BETA-GLUCURONIDASE"/>
    <property type="match status" value="1"/>
</dbReference>
<dbReference type="InterPro" id="IPR017853">
    <property type="entry name" value="GH"/>
</dbReference>
<dbReference type="Gene3D" id="2.60.40.1180">
    <property type="entry name" value="Golgi alpha-mannosidase II"/>
    <property type="match status" value="1"/>
</dbReference>
<evidence type="ECO:0000313" key="2">
    <source>
        <dbReference type="EMBL" id="TXG39416.1"/>
    </source>
</evidence>
<evidence type="ECO:0000256" key="1">
    <source>
        <dbReference type="SAM" id="SignalP"/>
    </source>
</evidence>
<sequence>MKQYRFIKNSTQTVLRFYIFLGVIAPSFAQESGFTDNILIEIDPETVLNEISDDFIGFGYETSAVANKGLFNIENKHLVQLYKTLSKSGLVRIGGIIGDWTKYEAEGIPVGKSQKEYTIINKDVLNDLGAFLKETGWKVMWTINLGTGSKEEAVESALAVIEAMGEQLHSFEIGNEVSLLERFKDYEDYHKTYVEYKTAIREVLPNAKFSGADIAFSGNIQWNINFVEDESQDMSEVINHYYRGGSGWSGATIETLLSHYPKWNKKLSILKRLNEKHGVPFRMNEVGSFSGGGKAGVSDSFAASLWCLNLMFQVASSGGVGVNIQTDVNQLGFQSHYSAIYRNEDNTLSERPSYYGMLAFSLAGKGELLKLSTSVHELNLTAYATKNDEEEIWLTIINKDFVTNANIKIPLPPGYNKAEVFRLEAPSIESLDNVTLAGAKVDEDGAWETDVIEKLNIYNKTTDCNIRSGSAALIRLRKQVFN</sequence>
<gene>
    <name evidence="2" type="ORF">FUA22_05960</name>
</gene>